<evidence type="ECO:0000256" key="2">
    <source>
        <dbReference type="ARBA" id="ARBA00022448"/>
    </source>
</evidence>
<organism evidence="10 11">
    <name type="scientific">Powellomyces hirtus</name>
    <dbReference type="NCBI Taxonomy" id="109895"/>
    <lineage>
        <taxon>Eukaryota</taxon>
        <taxon>Fungi</taxon>
        <taxon>Fungi incertae sedis</taxon>
        <taxon>Chytridiomycota</taxon>
        <taxon>Chytridiomycota incertae sedis</taxon>
        <taxon>Chytridiomycetes</taxon>
        <taxon>Spizellomycetales</taxon>
        <taxon>Powellomycetaceae</taxon>
        <taxon>Powellomyces</taxon>
    </lineage>
</organism>
<feature type="transmembrane region" description="Helical" evidence="8">
    <location>
        <begin position="784"/>
        <end position="805"/>
    </location>
</feature>
<evidence type="ECO:0000256" key="1">
    <source>
        <dbReference type="ARBA" id="ARBA00004141"/>
    </source>
</evidence>
<keyword evidence="7 8" id="KW-0472">Membrane</keyword>
<reference evidence="10 11" key="1">
    <citation type="journal article" date="2019" name="Sci. Rep.">
        <title>Comparative genomics of chytrid fungi reveal insights into the obligate biotrophic and pathogenic lifestyle of Synchytrium endobioticum.</title>
        <authorList>
            <person name="van de Vossenberg B.T.L.H."/>
            <person name="Warris S."/>
            <person name="Nguyen H.D.T."/>
            <person name="van Gent-Pelzer M.P.E."/>
            <person name="Joly D.L."/>
            <person name="van de Geest H.C."/>
            <person name="Bonants P.J.M."/>
            <person name="Smith D.S."/>
            <person name="Levesque C.A."/>
            <person name="van der Lee T.A.J."/>
        </authorList>
    </citation>
    <scope>NUCLEOTIDE SEQUENCE [LARGE SCALE GENOMIC DNA]</scope>
    <source>
        <strain evidence="10 11">CBS 809.83</strain>
    </source>
</reference>
<dbReference type="AlphaFoldDB" id="A0A507DUN5"/>
<name>A0A507DUN5_9FUNG</name>
<keyword evidence="5" id="KW-0067">ATP-binding</keyword>
<dbReference type="PROSITE" id="PS00211">
    <property type="entry name" value="ABC_TRANSPORTER_1"/>
    <property type="match status" value="1"/>
</dbReference>
<keyword evidence="3 8" id="KW-0812">Transmembrane</keyword>
<evidence type="ECO:0000256" key="6">
    <source>
        <dbReference type="ARBA" id="ARBA00022989"/>
    </source>
</evidence>
<evidence type="ECO:0000256" key="5">
    <source>
        <dbReference type="ARBA" id="ARBA00022840"/>
    </source>
</evidence>
<evidence type="ECO:0000256" key="8">
    <source>
        <dbReference type="SAM" id="Phobius"/>
    </source>
</evidence>
<comment type="subcellular location">
    <subcellularLocation>
        <location evidence="1">Membrane</location>
        <topology evidence="1">Multi-pass membrane protein</topology>
    </subcellularLocation>
</comment>
<dbReference type="STRING" id="109895.A0A507DUN5"/>
<dbReference type="SUPFAM" id="SSF52540">
    <property type="entry name" value="P-loop containing nucleoside triphosphate hydrolases"/>
    <property type="match status" value="1"/>
</dbReference>
<dbReference type="InterPro" id="IPR043926">
    <property type="entry name" value="ABCG_dom"/>
</dbReference>
<keyword evidence="6 8" id="KW-1133">Transmembrane helix</keyword>
<evidence type="ECO:0000256" key="3">
    <source>
        <dbReference type="ARBA" id="ARBA00022692"/>
    </source>
</evidence>
<accession>A0A507DUN5</accession>
<dbReference type="GO" id="GO:0140359">
    <property type="term" value="F:ABC-type transporter activity"/>
    <property type="evidence" value="ECO:0007669"/>
    <property type="project" value="InterPro"/>
</dbReference>
<feature type="transmembrane region" description="Helical" evidence="8">
    <location>
        <begin position="642"/>
        <end position="665"/>
    </location>
</feature>
<feature type="transmembrane region" description="Helical" evidence="8">
    <location>
        <begin position="112"/>
        <end position="133"/>
    </location>
</feature>
<dbReference type="Gene3D" id="3.40.50.300">
    <property type="entry name" value="P-loop containing nucleotide triphosphate hydrolases"/>
    <property type="match status" value="1"/>
</dbReference>
<dbReference type="PANTHER" id="PTHR48041">
    <property type="entry name" value="ABC TRANSPORTER G FAMILY MEMBER 28"/>
    <property type="match status" value="1"/>
</dbReference>
<keyword evidence="11" id="KW-1185">Reference proteome</keyword>
<keyword evidence="4" id="KW-0547">Nucleotide-binding</keyword>
<sequence>MSAGECIIPGAVGLPLQETSTCLPHFLCPNSTDPSKIPYFCPPTQECLLDRLLGTTCEGAYEPVVCPEGYYCPDQFTKAICPAGSYCPTGSVTPVKCEAMSSCPEGVGSPGYYGGFVICLIIDLFLGAIVFYLKRLERRKSRGTLFPKKATLEMTQNNKTVIPEKGGEIEMRADSVPDDVETGSFVLPNEASALPGTEISPIPSERASLLVNAFSRASGGGHMKMEFKFEDLGLRLKNGRPILAGVNGMIHAGHLTAIMGPSGAGKTTFMNVLMGKVPRTDGTLFINGLESEMSKFKKIIGYVPQEDVMLRELTVRENILHAARVKLPSAWTNKEIEDYTEAVIASLGLSHVAHSIIGDETTRGVSGGQRKRVNIGMELAGVPLTLFLDEPTSGLDSTSALSVCENLKEVARLGLTVVSVIHQPRYEIFRSFDDIVLLVPGGQTAYIGPTEAAQAYFEDMGFQFDPRANAADLLMDILAGSGVNHRSNMTPADLVAAWEKRARQSEALTETKTLGGHDDFHNKVPQLIREKGSWWYKQLWYCHNRALIQHYRNLSSFILEIFVGCFAGAMIGIATGGNQMFSGVYVVPYTLLSPSPVSWFVPLLGLLVGIIVSLAGAPAGVKVFSEERTVYWREAASGHNRFAYYVGKTVAAAYRFIISSLHFTATYVFLAKPQSDFATQFLTMMLLFYGVYGMAALVSMITSRQNANLMAVIVCLFASIFCGFGPSIKDAKSWGIIFIWQLSYNRWAAEVLFTEYLIPFRGVYDIDAVAESTGYTLDRVGYDIGMIVLLGAVWRVLAFFCMILLNRDKQK</sequence>
<dbReference type="FunFam" id="3.40.50.300:FF:000367">
    <property type="entry name" value="ABC transporter G family member 24"/>
    <property type="match status" value="1"/>
</dbReference>
<protein>
    <recommendedName>
        <fullName evidence="9">ABC transporter domain-containing protein</fullName>
    </recommendedName>
</protein>
<evidence type="ECO:0000256" key="4">
    <source>
        <dbReference type="ARBA" id="ARBA00022741"/>
    </source>
</evidence>
<dbReference type="Pfam" id="PF19055">
    <property type="entry name" value="ABC2_membrane_7"/>
    <property type="match status" value="2"/>
</dbReference>
<dbReference type="EMBL" id="QEAQ01000110">
    <property type="protein sequence ID" value="TPX55433.1"/>
    <property type="molecule type" value="Genomic_DNA"/>
</dbReference>
<evidence type="ECO:0000313" key="11">
    <source>
        <dbReference type="Proteomes" id="UP000318582"/>
    </source>
</evidence>
<dbReference type="InterPro" id="IPR003593">
    <property type="entry name" value="AAA+_ATPase"/>
</dbReference>
<dbReference type="GO" id="GO:0005524">
    <property type="term" value="F:ATP binding"/>
    <property type="evidence" value="ECO:0007669"/>
    <property type="project" value="UniProtKB-KW"/>
</dbReference>
<evidence type="ECO:0000256" key="7">
    <source>
        <dbReference type="ARBA" id="ARBA00023136"/>
    </source>
</evidence>
<evidence type="ECO:0000313" key="10">
    <source>
        <dbReference type="EMBL" id="TPX55433.1"/>
    </source>
</evidence>
<proteinExistence type="predicted"/>
<dbReference type="PANTHER" id="PTHR48041:SF91">
    <property type="entry name" value="ABC TRANSPORTER G FAMILY MEMBER 28"/>
    <property type="match status" value="1"/>
</dbReference>
<dbReference type="CDD" id="cd03213">
    <property type="entry name" value="ABCG_EPDR"/>
    <property type="match status" value="1"/>
</dbReference>
<feature type="transmembrane region" description="Helical" evidence="8">
    <location>
        <begin position="709"/>
        <end position="728"/>
    </location>
</feature>
<evidence type="ECO:0000259" key="9">
    <source>
        <dbReference type="PROSITE" id="PS50893"/>
    </source>
</evidence>
<dbReference type="InterPro" id="IPR027417">
    <property type="entry name" value="P-loop_NTPase"/>
</dbReference>
<dbReference type="GO" id="GO:0016887">
    <property type="term" value="F:ATP hydrolysis activity"/>
    <property type="evidence" value="ECO:0007669"/>
    <property type="project" value="InterPro"/>
</dbReference>
<dbReference type="Pfam" id="PF00005">
    <property type="entry name" value="ABC_tran"/>
    <property type="match status" value="1"/>
</dbReference>
<keyword evidence="2" id="KW-0813">Transport</keyword>
<dbReference type="SMART" id="SM00382">
    <property type="entry name" value="AAA"/>
    <property type="match status" value="1"/>
</dbReference>
<dbReference type="InterPro" id="IPR003439">
    <property type="entry name" value="ABC_transporter-like_ATP-bd"/>
</dbReference>
<feature type="domain" description="ABC transporter" evidence="9">
    <location>
        <begin position="227"/>
        <end position="465"/>
    </location>
</feature>
<feature type="transmembrane region" description="Helical" evidence="8">
    <location>
        <begin position="677"/>
        <end position="697"/>
    </location>
</feature>
<dbReference type="InterPro" id="IPR017871">
    <property type="entry name" value="ABC_transporter-like_CS"/>
</dbReference>
<feature type="transmembrane region" description="Helical" evidence="8">
    <location>
        <begin position="557"/>
        <end position="577"/>
    </location>
</feature>
<dbReference type="Proteomes" id="UP000318582">
    <property type="component" value="Unassembled WGS sequence"/>
</dbReference>
<dbReference type="PROSITE" id="PS50893">
    <property type="entry name" value="ABC_TRANSPORTER_2"/>
    <property type="match status" value="1"/>
</dbReference>
<feature type="transmembrane region" description="Helical" evidence="8">
    <location>
        <begin position="597"/>
        <end position="621"/>
    </location>
</feature>
<dbReference type="GO" id="GO:0016020">
    <property type="term" value="C:membrane"/>
    <property type="evidence" value="ECO:0007669"/>
    <property type="project" value="UniProtKB-SubCell"/>
</dbReference>
<dbReference type="InterPro" id="IPR050352">
    <property type="entry name" value="ABCG_transporters"/>
</dbReference>
<comment type="caution">
    <text evidence="10">The sequence shown here is derived from an EMBL/GenBank/DDBJ whole genome shotgun (WGS) entry which is preliminary data.</text>
</comment>
<gene>
    <name evidence="10" type="ORF">PhCBS80983_g05319</name>
</gene>